<gene>
    <name evidence="1" type="ORF">ADH66_03650</name>
    <name evidence="2" type="ORF">I5Q82_13715</name>
</gene>
<dbReference type="InterPro" id="IPR036390">
    <property type="entry name" value="WH_DNA-bd_sf"/>
</dbReference>
<keyword evidence="3" id="KW-1185">Reference proteome</keyword>
<dbReference type="Proteomes" id="UP000596035">
    <property type="component" value="Chromosome"/>
</dbReference>
<evidence type="ECO:0000313" key="3">
    <source>
        <dbReference type="Proteomes" id="UP000196710"/>
    </source>
</evidence>
<dbReference type="KEGG" id="amur:ADH66_03650"/>
<dbReference type="RefSeq" id="WP_066535568.1">
    <property type="nucleotide sequence ID" value="NZ_CP021422.1"/>
</dbReference>
<reference evidence="3" key="2">
    <citation type="submission" date="2017-05" db="EMBL/GenBank/DDBJ databases">
        <title>Improved OligoMM genomes.</title>
        <authorList>
            <person name="Garzetti D."/>
        </authorList>
    </citation>
    <scope>NUCLEOTIDE SEQUENCE [LARGE SCALE GENOMIC DNA]</scope>
    <source>
        <strain evidence="3">KB18</strain>
    </source>
</reference>
<evidence type="ECO:0008006" key="5">
    <source>
        <dbReference type="Google" id="ProtNLM"/>
    </source>
</evidence>
<dbReference type="SUPFAM" id="SSF46785">
    <property type="entry name" value="Winged helix' DNA-binding domain"/>
    <property type="match status" value="1"/>
</dbReference>
<dbReference type="AlphaFoldDB" id="A0A1Z2XN48"/>
<accession>A0A1Z2XN48</accession>
<protein>
    <recommendedName>
        <fullName evidence="5">Replication initiator A N-terminal domain-containing protein</fullName>
    </recommendedName>
</protein>
<reference evidence="1" key="1">
    <citation type="journal article" date="2017" name="Genome Announc.">
        <title>High-Quality Whole-Genome Sequences of the Oligo-Mouse-Microbiota Bacterial Community.</title>
        <authorList>
            <person name="Garzetti D."/>
            <person name="Brugiroux S."/>
            <person name="Bunk B."/>
            <person name="Pukall R."/>
            <person name="McCoy K.D."/>
            <person name="Macpherson A.J."/>
            <person name="Stecher B."/>
        </authorList>
    </citation>
    <scope>NUCLEOTIDE SEQUENCE</scope>
    <source>
        <strain evidence="1">KB18</strain>
    </source>
</reference>
<dbReference type="Proteomes" id="UP000196710">
    <property type="component" value="Chromosome"/>
</dbReference>
<proteinExistence type="predicted"/>
<evidence type="ECO:0000313" key="4">
    <source>
        <dbReference type="Proteomes" id="UP000596035"/>
    </source>
</evidence>
<dbReference type="EMBL" id="CP021422">
    <property type="protein sequence ID" value="ASB39821.1"/>
    <property type="molecule type" value="Genomic_DNA"/>
</dbReference>
<name>A0A1Z2XN48_9FIRM</name>
<reference evidence="2 4" key="3">
    <citation type="submission" date="2020-11" db="EMBL/GenBank/DDBJ databases">
        <title>Closed and high quality bacterial genomes of the OMM12 community.</title>
        <authorList>
            <person name="Marbouty M."/>
            <person name="Lamy-Besnier Q."/>
            <person name="Debarbieux L."/>
            <person name="Koszul R."/>
        </authorList>
    </citation>
    <scope>NUCLEOTIDE SEQUENCE [LARGE SCALE GENOMIC DNA]</scope>
    <source>
        <strain evidence="2 4">KB18</strain>
    </source>
</reference>
<sequence length="113" mass="13004">MKTDYITSDPTLPPYLVLPQFLLNLDVRFTAKEVYAILLDMVLNSEVAQTDQQGRRYLAFYNKIIAEIIDRTPSTVAQSLRELEDVGLVEKKLIALHTPYHIYIKLPIVENEP</sequence>
<evidence type="ECO:0000313" key="2">
    <source>
        <dbReference type="EMBL" id="QQR29113.1"/>
    </source>
</evidence>
<organism evidence="2 4">
    <name type="scientific">Acutalibacter muris</name>
    <dbReference type="NCBI Taxonomy" id="1796620"/>
    <lineage>
        <taxon>Bacteria</taxon>
        <taxon>Bacillati</taxon>
        <taxon>Bacillota</taxon>
        <taxon>Clostridia</taxon>
        <taxon>Eubacteriales</taxon>
        <taxon>Acutalibacteraceae</taxon>
        <taxon>Acutalibacter</taxon>
    </lineage>
</organism>
<evidence type="ECO:0000313" key="1">
    <source>
        <dbReference type="EMBL" id="ASB39821.1"/>
    </source>
</evidence>
<dbReference type="EMBL" id="CP065321">
    <property type="protein sequence ID" value="QQR29113.1"/>
    <property type="molecule type" value="Genomic_DNA"/>
</dbReference>